<evidence type="ECO:0000313" key="1">
    <source>
        <dbReference type="EMBL" id="KAF7800527.1"/>
    </source>
</evidence>
<dbReference type="AlphaFoldDB" id="A0A834VXH9"/>
<dbReference type="Proteomes" id="UP000634136">
    <property type="component" value="Unassembled WGS sequence"/>
</dbReference>
<reference evidence="1" key="1">
    <citation type="submission" date="2020-09" db="EMBL/GenBank/DDBJ databases">
        <title>Genome-Enabled Discovery of Anthraquinone Biosynthesis in Senna tora.</title>
        <authorList>
            <person name="Kang S.-H."/>
            <person name="Pandey R.P."/>
            <person name="Lee C.-M."/>
            <person name="Sim J.-S."/>
            <person name="Jeong J.-T."/>
            <person name="Choi B.-S."/>
            <person name="Jung M."/>
            <person name="Ginzburg D."/>
            <person name="Zhao K."/>
            <person name="Won S.Y."/>
            <person name="Oh T.-J."/>
            <person name="Yu Y."/>
            <person name="Kim N.-H."/>
            <person name="Lee O.R."/>
            <person name="Lee T.-H."/>
            <person name="Bashyal P."/>
            <person name="Kim T.-S."/>
            <person name="Lee W.-H."/>
            <person name="Kawkins C."/>
            <person name="Kim C.-K."/>
            <person name="Kim J.S."/>
            <person name="Ahn B.O."/>
            <person name="Rhee S.Y."/>
            <person name="Sohng J.K."/>
        </authorList>
    </citation>
    <scope>NUCLEOTIDE SEQUENCE</scope>
    <source>
        <tissue evidence="1">Leaf</tissue>
    </source>
</reference>
<gene>
    <name evidence="1" type="ORF">G2W53_045050</name>
</gene>
<evidence type="ECO:0000313" key="2">
    <source>
        <dbReference type="Proteomes" id="UP000634136"/>
    </source>
</evidence>
<proteinExistence type="predicted"/>
<accession>A0A834VXH9</accession>
<dbReference type="EMBL" id="JAAIUW010000345">
    <property type="protein sequence ID" value="KAF7800527.1"/>
    <property type="molecule type" value="Genomic_DNA"/>
</dbReference>
<organism evidence="1 2">
    <name type="scientific">Senna tora</name>
    <dbReference type="NCBI Taxonomy" id="362788"/>
    <lineage>
        <taxon>Eukaryota</taxon>
        <taxon>Viridiplantae</taxon>
        <taxon>Streptophyta</taxon>
        <taxon>Embryophyta</taxon>
        <taxon>Tracheophyta</taxon>
        <taxon>Spermatophyta</taxon>
        <taxon>Magnoliopsida</taxon>
        <taxon>eudicotyledons</taxon>
        <taxon>Gunneridae</taxon>
        <taxon>Pentapetalae</taxon>
        <taxon>rosids</taxon>
        <taxon>fabids</taxon>
        <taxon>Fabales</taxon>
        <taxon>Fabaceae</taxon>
        <taxon>Caesalpinioideae</taxon>
        <taxon>Cassia clade</taxon>
        <taxon>Senna</taxon>
    </lineage>
</organism>
<name>A0A834VXH9_9FABA</name>
<protein>
    <submittedName>
        <fullName evidence="1">Uncharacterized protein</fullName>
    </submittedName>
</protein>
<keyword evidence="2" id="KW-1185">Reference proteome</keyword>
<sequence length="27" mass="3195">MGLIYPTTGTRRTRSVMCPIILSRWER</sequence>
<comment type="caution">
    <text evidence="1">The sequence shown here is derived from an EMBL/GenBank/DDBJ whole genome shotgun (WGS) entry which is preliminary data.</text>
</comment>